<dbReference type="GO" id="GO:0005975">
    <property type="term" value="P:carbohydrate metabolic process"/>
    <property type="evidence" value="ECO:0007669"/>
    <property type="project" value="InterPro"/>
</dbReference>
<proteinExistence type="predicted"/>
<gene>
    <name evidence="2" type="ORF">OTI717_LOCUS23534</name>
</gene>
<organism evidence="2 3">
    <name type="scientific">Rotaria sordida</name>
    <dbReference type="NCBI Taxonomy" id="392033"/>
    <lineage>
        <taxon>Eukaryota</taxon>
        <taxon>Metazoa</taxon>
        <taxon>Spiralia</taxon>
        <taxon>Gnathifera</taxon>
        <taxon>Rotifera</taxon>
        <taxon>Eurotatoria</taxon>
        <taxon>Bdelloidea</taxon>
        <taxon>Philodinida</taxon>
        <taxon>Philodinidae</taxon>
        <taxon>Rotaria</taxon>
    </lineage>
</organism>
<evidence type="ECO:0000259" key="1">
    <source>
        <dbReference type="SMART" id="SM00642"/>
    </source>
</evidence>
<dbReference type="PANTHER" id="PTHR10357">
    <property type="entry name" value="ALPHA-AMYLASE FAMILY MEMBER"/>
    <property type="match status" value="1"/>
</dbReference>
<dbReference type="PANTHER" id="PTHR10357:SF179">
    <property type="entry name" value="NEUTRAL AND BASIC AMINO ACID TRANSPORT PROTEIN RBAT"/>
    <property type="match status" value="1"/>
</dbReference>
<reference evidence="2" key="1">
    <citation type="submission" date="2021-02" db="EMBL/GenBank/DDBJ databases">
        <authorList>
            <person name="Nowell W R."/>
        </authorList>
    </citation>
    <scope>NUCLEOTIDE SEQUENCE</scope>
</reference>
<feature type="domain" description="Glycosyl hydrolase family 13 catalytic" evidence="1">
    <location>
        <begin position="159"/>
        <end position="559"/>
    </location>
</feature>
<dbReference type="Gene3D" id="3.20.20.80">
    <property type="entry name" value="Glycosidases"/>
    <property type="match status" value="1"/>
</dbReference>
<dbReference type="InterPro" id="IPR006047">
    <property type="entry name" value="GH13_cat_dom"/>
</dbReference>
<dbReference type="AlphaFoldDB" id="A0A819HE01"/>
<dbReference type="SUPFAM" id="SSF51445">
    <property type="entry name" value="(Trans)glycosidases"/>
    <property type="match status" value="1"/>
</dbReference>
<accession>A0A819HE01</accession>
<protein>
    <recommendedName>
        <fullName evidence="1">Glycosyl hydrolase family 13 catalytic domain-containing protein</fullName>
    </recommendedName>
</protein>
<dbReference type="Proteomes" id="UP000663823">
    <property type="component" value="Unassembled WGS sequence"/>
</dbReference>
<dbReference type="Pfam" id="PF00128">
    <property type="entry name" value="Alpha-amylase"/>
    <property type="match status" value="1"/>
</dbReference>
<dbReference type="SMART" id="SM00642">
    <property type="entry name" value="Aamy"/>
    <property type="match status" value="1"/>
</dbReference>
<dbReference type="InterPro" id="IPR017853">
    <property type="entry name" value="GH"/>
</dbReference>
<sequence>MCSSSLSVAKESFFLLAPLELLRSEDVKNITSIEELKKAKIDQQFIRYCIGEYKPAIITDNLFSFFRFTEKQAYLIIIDKRIDSTSELQRYNFYGLLDTYGKGKIVISSSTLTSEQIKKSINLTNVLINQGQAFILELFQLHTDYDESQDWWMHDVIYEIIVASYQDSNNDGIGDIQGLRQRLDYIQSLGVNTIWLTPIYTSPWKDYGYDISNFCDIDSRFGTLDDFRTLIDDVHSRQMRIIIDFVPNHTSNEHPWFQAALHNDPKYIDYYIWHKGKNNGKELPTNWLGASGQHMWTFSSERNMYYLHQFLDCQPDLNFRNENVLDEIEKIFRFWLDLGIDGFRVDAVRHLIENDQYHDEPLSKDAKDMDPNIMYVAYDHTESADQSGSYELVQRWRKFLDKYAYENNRNYIVLITEAYTVDIKKVMRYFGNNREEHGSDIPINFLITYYLDKDENEKHGLELDKVLSDWQSNLPEYAWSNWCLGSHDSHRITSRLPSKELIDGFYMLLLLQSGTALIYYGDEIGMCDRPFILANSDEIVDITAFNYGEKYFDKMIRDRQRTPMQWTSQEANAGFTSSTVKPFLPLSDTWHELNVEQQQNALRSHLKLFQQLVKLRQQAPFYGGYQKKVIATKELYAFIRWLDTNIYLIVININKKGHDPIINDFTKLLKCQNNELFGEVIARSCNILDDSLIGKEGNQINLNNLILQSSEAIVLKLLTYPSNILFCQQ</sequence>
<name>A0A819HE01_9BILA</name>
<evidence type="ECO:0000313" key="3">
    <source>
        <dbReference type="Proteomes" id="UP000663823"/>
    </source>
</evidence>
<comment type="caution">
    <text evidence="2">The sequence shown here is derived from an EMBL/GenBank/DDBJ whole genome shotgun (WGS) entry which is preliminary data.</text>
</comment>
<dbReference type="Gene3D" id="3.90.400.10">
    <property type="entry name" value="Oligo-1,6-glucosidase, Domain 2"/>
    <property type="match status" value="1"/>
</dbReference>
<dbReference type="EMBL" id="CAJOAX010004232">
    <property type="protein sequence ID" value="CAF3896124.1"/>
    <property type="molecule type" value="Genomic_DNA"/>
</dbReference>
<evidence type="ECO:0000313" key="2">
    <source>
        <dbReference type="EMBL" id="CAF3896124.1"/>
    </source>
</evidence>
<dbReference type="InterPro" id="IPR045857">
    <property type="entry name" value="O16G_dom_2"/>
</dbReference>